<comment type="caution">
    <text evidence="3">The sequence shown here is derived from an EMBL/GenBank/DDBJ whole genome shotgun (WGS) entry which is preliminary data.</text>
</comment>
<dbReference type="AlphaFoldDB" id="A0AA39V1B4"/>
<feature type="compositionally biased region" description="Basic and acidic residues" evidence="1">
    <location>
        <begin position="10"/>
        <end position="22"/>
    </location>
</feature>
<evidence type="ECO:0000259" key="2">
    <source>
        <dbReference type="Pfam" id="PF25545"/>
    </source>
</evidence>
<dbReference type="Proteomes" id="UP001166286">
    <property type="component" value="Unassembled WGS sequence"/>
</dbReference>
<evidence type="ECO:0000313" key="4">
    <source>
        <dbReference type="Proteomes" id="UP001166286"/>
    </source>
</evidence>
<evidence type="ECO:0000313" key="3">
    <source>
        <dbReference type="EMBL" id="KAK0507044.1"/>
    </source>
</evidence>
<name>A0AA39V1B4_9LECA</name>
<organism evidence="3 4">
    <name type="scientific">Cladonia borealis</name>
    <dbReference type="NCBI Taxonomy" id="184061"/>
    <lineage>
        <taxon>Eukaryota</taxon>
        <taxon>Fungi</taxon>
        <taxon>Dikarya</taxon>
        <taxon>Ascomycota</taxon>
        <taxon>Pezizomycotina</taxon>
        <taxon>Lecanoromycetes</taxon>
        <taxon>OSLEUM clade</taxon>
        <taxon>Lecanoromycetidae</taxon>
        <taxon>Lecanorales</taxon>
        <taxon>Lecanorineae</taxon>
        <taxon>Cladoniaceae</taxon>
        <taxon>Cladonia</taxon>
    </lineage>
</organism>
<evidence type="ECO:0000256" key="1">
    <source>
        <dbReference type="SAM" id="MobiDB-lite"/>
    </source>
</evidence>
<gene>
    <name evidence="3" type="ORF">JMJ35_010502</name>
</gene>
<feature type="domain" description="DUF7924" evidence="2">
    <location>
        <begin position="54"/>
        <end position="184"/>
    </location>
</feature>
<dbReference type="EMBL" id="JAFEKC020000025">
    <property type="protein sequence ID" value="KAK0507044.1"/>
    <property type="molecule type" value="Genomic_DNA"/>
</dbReference>
<dbReference type="InterPro" id="IPR057684">
    <property type="entry name" value="DUF7924"/>
</dbReference>
<sequence length="312" mass="34160">MSFLQNSHNKAKEPSEQSKEQQADPAHTSQPHPQPLTGKACLLPSPKPDIVQVKTPRPAITVGLDHDVVVAAMMKHGATKGVSSTFLKDLQVQKLLCSSPAVDYPPVRFPFMVVEAKFYTISKPIFVAQNQASVSGSCMKNLQHKLVDLTRRPSPTYSGYEAPVAFSICTEGPYFELWVHYTTIVWPSAKGSWPSWAHLTFPYGPEPADQTIPVRADKGNAQLAVVEDRVGLENILGDLEPVHDLGDGNTAGDYHEMIIIDIATGWTSDILAVVADALSKLKGDLPHGQVFRQAILKDVRNEEQDSHSEPGH</sequence>
<proteinExistence type="predicted"/>
<feature type="region of interest" description="Disordered" evidence="1">
    <location>
        <begin position="1"/>
        <end position="41"/>
    </location>
</feature>
<protein>
    <recommendedName>
        <fullName evidence="2">DUF7924 domain-containing protein</fullName>
    </recommendedName>
</protein>
<reference evidence="3" key="1">
    <citation type="submission" date="2023-03" db="EMBL/GenBank/DDBJ databases">
        <title>Complete genome of Cladonia borealis.</title>
        <authorList>
            <person name="Park H."/>
        </authorList>
    </citation>
    <scope>NUCLEOTIDE SEQUENCE</scope>
    <source>
        <strain evidence="3">ANT050790</strain>
    </source>
</reference>
<dbReference type="Pfam" id="PF25545">
    <property type="entry name" value="DUF7924"/>
    <property type="match status" value="1"/>
</dbReference>
<accession>A0AA39V1B4</accession>
<keyword evidence="4" id="KW-1185">Reference proteome</keyword>